<feature type="region of interest" description="Disordered" evidence="1">
    <location>
        <begin position="597"/>
        <end position="626"/>
    </location>
</feature>
<evidence type="ECO:0000313" key="2">
    <source>
        <dbReference type="EMBL" id="KAK2842485.1"/>
    </source>
</evidence>
<dbReference type="GO" id="GO:0005654">
    <property type="term" value="C:nucleoplasm"/>
    <property type="evidence" value="ECO:0007669"/>
    <property type="project" value="TreeGrafter"/>
</dbReference>
<feature type="compositionally biased region" description="Basic and acidic residues" evidence="1">
    <location>
        <begin position="487"/>
        <end position="496"/>
    </location>
</feature>
<comment type="caution">
    <text evidence="2">The sequence shown here is derived from an EMBL/GenBank/DDBJ whole genome shotgun (WGS) entry which is preliminary data.</text>
</comment>
<feature type="region of interest" description="Disordered" evidence="1">
    <location>
        <begin position="1102"/>
        <end position="1162"/>
    </location>
</feature>
<feature type="region of interest" description="Disordered" evidence="1">
    <location>
        <begin position="721"/>
        <end position="740"/>
    </location>
</feature>
<feature type="region of interest" description="Disordered" evidence="1">
    <location>
        <begin position="1326"/>
        <end position="1345"/>
    </location>
</feature>
<protein>
    <recommendedName>
        <fullName evidence="4">DUF3715 domain-containing protein</fullName>
    </recommendedName>
</protein>
<dbReference type="PANTHER" id="PTHR16207">
    <property type="entry name" value="SET DOMAIN-CONTAINING PROTEIN"/>
    <property type="match status" value="1"/>
</dbReference>
<feature type="region of interest" description="Disordered" evidence="1">
    <location>
        <begin position="1272"/>
        <end position="1291"/>
    </location>
</feature>
<proteinExistence type="predicted"/>
<feature type="compositionally biased region" description="Basic residues" evidence="1">
    <location>
        <begin position="251"/>
        <end position="268"/>
    </location>
</feature>
<sequence length="1460" mass="161211">MQRMHSYAALLNPGLALSPSRDVSIFPDQYDVPDAHKHLYTSPEWTPRTWQVLQSYLSKPFSFQLPVSRASEILAAGQEGQREDFDDDVYICLSSPEEVPPTPVGIESEDESTVHKSMNVETVVDSCLTSAGAQGDLIAVPQSISHDWIAECVSKDNEISDLTVLIKKDMSGKHLLNLPTSDELPAELIVSITSAKRTVTDESLVGISTATKGNEFELSDCSAAKGVNSLNNEALSVINGDCTGVPKLRKKRRRKRCRGHYRNQKKASKAVIETPSLQTVEIPVENDTSNSQKDDLTKQSSGHSMLSSPSSIPWRKLRRRKRIFCKLPSRNKKLRSAAIGALSDPESAISMEFQVCPLRKKTERWDLKPVVSECGRILVPHGSSDFADQIKSLKHELSKKSAKDEQCPEQMLVDASKSAFETSVNGHDTAEMEQDSSIAPVTTVEKTEFKTLMDGMNHVHNVVNIPEDCFLRKSDHNKGSQTLNLKSSKDSSKSDGTDTAPLEAPNENHTDSLSPAKCASKGEFLLSKLKSVLLRGKRKREYEGVKDPESCVKKGKGDSGLLKTNNAVKSIQSTNEGVKEGSGMLSLDPAFAHALGLTPKKKPDRTQKTEGPDAQPKKDSSETREDTILEKRAQVIAATPLNITRSRIKTLKKRQGIPTEYIKKKWWLHFQSPACFATEKLKCKEYTRDNSVRKTVKEKMNNACSSTDALNLLADLALSASNGQVPPQPDPSLERKPETGLKKCDLTKDVTSAEQESFLHTLLRKPAAKPIQPLKSPPPCHLVGGTELIELISKEHAYSLPPSSFLLLGLPGTPFQVSPLSGSTRLLHHHQHLYGNGFQALQPSLCQEDRGEHNNRTPEYLIKHMVHRQKFKHSRTFVNKDDSILITRHWKDNYDFNLDSKFTSDPKDRTIIRALHGPWDFSIQDTSEEVQVIVHMWIGLFYSRSTARFFQIDSNFKYPCSEESDSPDAFTGNPSTPAQSELRANTAAPSAIVRHTSDSVITKALDLSKKDNSVLDQGPLIWDLSLRNSNEETHSSAPQSTQVLMGLQEASPFQLYRKLVLSTESIHKVDDATSINENEKMYTVLQSAGCQEYIDVRSCKVNGPQNPSQEETESVPIGPENLVTASGNDHVLCGSKKEETGPKDGIENSRSTEMSLAQKHTGDLSKCVTDEEMESIKDMEEVPHTTEHGEIESKDEANSQMKENSYQVDNTEPPKVIDLCDDSTKDDLNIAYSGKCFENEDQLSGKEPKEVSPAQIDNVDVDFCTVDEDKMINDEDQLGREDGPDEKAGCISSVDAVGNVSDETLPVMCDSYESLKDCITDCSPQSTFDDQLPQPDSESDACCELSGNGHAFKDEHAASEKSQTVSELQPVYSEPLVEENSELDCMADKAALLGCNESTCSLEGSCAAESVPKIKESAEPESQHMDMAGFTSDQEKKSTEGQKNGDPTKEALHHQSFTSV</sequence>
<dbReference type="Proteomes" id="UP001187415">
    <property type="component" value="Unassembled WGS sequence"/>
</dbReference>
<evidence type="ECO:0000313" key="3">
    <source>
        <dbReference type="Proteomes" id="UP001187415"/>
    </source>
</evidence>
<evidence type="ECO:0000256" key="1">
    <source>
        <dbReference type="SAM" id="MobiDB-lite"/>
    </source>
</evidence>
<feature type="compositionally biased region" description="Basic and acidic residues" evidence="1">
    <location>
        <begin position="1135"/>
        <end position="1147"/>
    </location>
</feature>
<feature type="region of interest" description="Disordered" evidence="1">
    <location>
        <begin position="251"/>
        <end position="312"/>
    </location>
</feature>
<name>A0AA88ST85_CHASR</name>
<gene>
    <name evidence="2" type="ORF">Q5P01_012685</name>
</gene>
<dbReference type="GO" id="GO:0045814">
    <property type="term" value="P:negative regulation of gene expression, epigenetic"/>
    <property type="evidence" value="ECO:0007669"/>
    <property type="project" value="InterPro"/>
</dbReference>
<feature type="region of interest" description="Disordered" evidence="1">
    <location>
        <begin position="537"/>
        <end position="558"/>
    </location>
</feature>
<feature type="compositionally biased region" description="Basic and acidic residues" evidence="1">
    <location>
        <begin position="1412"/>
        <end position="1424"/>
    </location>
</feature>
<feature type="region of interest" description="Disordered" evidence="1">
    <location>
        <begin position="1353"/>
        <end position="1379"/>
    </location>
</feature>
<feature type="compositionally biased region" description="Low complexity" evidence="1">
    <location>
        <begin position="300"/>
        <end position="311"/>
    </location>
</feature>
<feature type="compositionally biased region" description="Basic and acidic residues" evidence="1">
    <location>
        <begin position="1181"/>
        <end position="1197"/>
    </location>
</feature>
<dbReference type="InterPro" id="IPR046432">
    <property type="entry name" value="TASOR"/>
</dbReference>
<reference evidence="2" key="1">
    <citation type="submission" date="2023-07" db="EMBL/GenBank/DDBJ databases">
        <title>Chromosome-level Genome Assembly of Striped Snakehead (Channa striata).</title>
        <authorList>
            <person name="Liu H."/>
        </authorList>
    </citation>
    <scope>NUCLEOTIDE SEQUENCE</scope>
    <source>
        <strain evidence="2">Gz</strain>
        <tissue evidence="2">Muscle</tissue>
    </source>
</reference>
<feature type="region of interest" description="Disordered" evidence="1">
    <location>
        <begin position="1411"/>
        <end position="1460"/>
    </location>
</feature>
<feature type="compositionally biased region" description="Basic and acidic residues" evidence="1">
    <location>
        <begin position="540"/>
        <end position="557"/>
    </location>
</feature>
<feature type="region of interest" description="Disordered" evidence="1">
    <location>
        <begin position="1181"/>
        <end position="1221"/>
    </location>
</feature>
<keyword evidence="3" id="KW-1185">Reference proteome</keyword>
<feature type="compositionally biased region" description="Basic and acidic residues" evidence="1">
    <location>
        <begin position="604"/>
        <end position="626"/>
    </location>
</feature>
<evidence type="ECO:0008006" key="4">
    <source>
        <dbReference type="Google" id="ProtNLM"/>
    </source>
</evidence>
<organism evidence="2 3">
    <name type="scientific">Channa striata</name>
    <name type="common">Snakehead murrel</name>
    <name type="synonym">Ophicephalus striatus</name>
    <dbReference type="NCBI Taxonomy" id="64152"/>
    <lineage>
        <taxon>Eukaryota</taxon>
        <taxon>Metazoa</taxon>
        <taxon>Chordata</taxon>
        <taxon>Craniata</taxon>
        <taxon>Vertebrata</taxon>
        <taxon>Euteleostomi</taxon>
        <taxon>Actinopterygii</taxon>
        <taxon>Neopterygii</taxon>
        <taxon>Teleostei</taxon>
        <taxon>Neoteleostei</taxon>
        <taxon>Acanthomorphata</taxon>
        <taxon>Anabantaria</taxon>
        <taxon>Anabantiformes</taxon>
        <taxon>Channoidei</taxon>
        <taxon>Channidae</taxon>
        <taxon>Channa</taxon>
    </lineage>
</organism>
<dbReference type="EMBL" id="JAUPFM010000009">
    <property type="protein sequence ID" value="KAK2842485.1"/>
    <property type="molecule type" value="Genomic_DNA"/>
</dbReference>
<feature type="compositionally biased region" description="Basic and acidic residues" evidence="1">
    <location>
        <begin position="1272"/>
        <end position="1288"/>
    </location>
</feature>
<feature type="region of interest" description="Disordered" evidence="1">
    <location>
        <begin position="476"/>
        <end position="515"/>
    </location>
</feature>
<accession>A0AA88ST85</accession>
<feature type="compositionally biased region" description="Polar residues" evidence="1">
    <location>
        <begin position="1198"/>
        <end position="1210"/>
    </location>
</feature>
<dbReference type="PANTHER" id="PTHR16207:SF10">
    <property type="entry name" value="PROTEIN TASOR 2"/>
    <property type="match status" value="1"/>
</dbReference>